<dbReference type="SUPFAM" id="SSF48350">
    <property type="entry name" value="GTPase activation domain, GAP"/>
    <property type="match status" value="1"/>
</dbReference>
<dbReference type="PROSITE" id="PS50826">
    <property type="entry name" value="RUN"/>
    <property type="match status" value="1"/>
</dbReference>
<evidence type="ECO:0000313" key="4">
    <source>
        <dbReference type="EMBL" id="EQC42117.1"/>
    </source>
</evidence>
<dbReference type="EMBL" id="JH767133">
    <property type="protein sequence ID" value="EQC42117.1"/>
    <property type="molecule type" value="Genomic_DNA"/>
</dbReference>
<dbReference type="AlphaFoldDB" id="T0SGQ3"/>
<dbReference type="Proteomes" id="UP000030762">
    <property type="component" value="Unassembled WGS sequence"/>
</dbReference>
<evidence type="ECO:0000259" key="1">
    <source>
        <dbReference type="PROSITE" id="PS50238"/>
    </source>
</evidence>
<gene>
    <name evidence="4" type="ORF">SDRG_00957</name>
</gene>
<dbReference type="InParanoid" id="T0SGQ3"/>
<proteinExistence type="predicted"/>
<dbReference type="PANTHER" id="PTHR12771:SF56">
    <property type="entry name" value="CED-12"/>
    <property type="match status" value="1"/>
</dbReference>
<dbReference type="OMA" id="CNTHILS"/>
<dbReference type="PANTHER" id="PTHR12771">
    <property type="entry name" value="ENGULFMENT AND CELL MOTILITY"/>
    <property type="match status" value="1"/>
</dbReference>
<feature type="domain" description="Rho-GAP" evidence="1">
    <location>
        <begin position="303"/>
        <end position="478"/>
    </location>
</feature>
<evidence type="ECO:0000259" key="3">
    <source>
        <dbReference type="PROSITE" id="PS51335"/>
    </source>
</evidence>
<dbReference type="Gene3D" id="2.30.30.40">
    <property type="entry name" value="SH3 Domains"/>
    <property type="match status" value="1"/>
</dbReference>
<dbReference type="SMART" id="SM00324">
    <property type="entry name" value="RhoGAP"/>
    <property type="match status" value="1"/>
</dbReference>
<dbReference type="InterPro" id="IPR050868">
    <property type="entry name" value="ELMO_domain-containing"/>
</dbReference>
<reference evidence="4 5" key="1">
    <citation type="submission" date="2012-04" db="EMBL/GenBank/DDBJ databases">
        <title>The Genome Sequence of Saprolegnia declina VS20.</title>
        <authorList>
            <consortium name="The Broad Institute Genome Sequencing Platform"/>
            <person name="Russ C."/>
            <person name="Nusbaum C."/>
            <person name="Tyler B."/>
            <person name="van West P."/>
            <person name="Dieguez-Uribeondo J."/>
            <person name="de Bruijn I."/>
            <person name="Tripathy S."/>
            <person name="Jiang R."/>
            <person name="Young S.K."/>
            <person name="Zeng Q."/>
            <person name="Gargeya S."/>
            <person name="Fitzgerald M."/>
            <person name="Haas B."/>
            <person name="Abouelleil A."/>
            <person name="Alvarado L."/>
            <person name="Arachchi H.M."/>
            <person name="Berlin A."/>
            <person name="Chapman S.B."/>
            <person name="Goldberg J."/>
            <person name="Griggs A."/>
            <person name="Gujja S."/>
            <person name="Hansen M."/>
            <person name="Howarth C."/>
            <person name="Imamovic A."/>
            <person name="Larimer J."/>
            <person name="McCowen C."/>
            <person name="Montmayeur A."/>
            <person name="Murphy C."/>
            <person name="Neiman D."/>
            <person name="Pearson M."/>
            <person name="Priest M."/>
            <person name="Roberts A."/>
            <person name="Saif S."/>
            <person name="Shea T."/>
            <person name="Sisk P."/>
            <person name="Sykes S."/>
            <person name="Wortman J."/>
            <person name="Nusbaum C."/>
            <person name="Birren B."/>
        </authorList>
    </citation>
    <scope>NUCLEOTIDE SEQUENCE [LARGE SCALE GENOMIC DNA]</scope>
    <source>
        <strain evidence="4 5">VS20</strain>
    </source>
</reference>
<accession>T0SGQ3</accession>
<organism evidence="4 5">
    <name type="scientific">Saprolegnia diclina (strain VS20)</name>
    <dbReference type="NCBI Taxonomy" id="1156394"/>
    <lineage>
        <taxon>Eukaryota</taxon>
        <taxon>Sar</taxon>
        <taxon>Stramenopiles</taxon>
        <taxon>Oomycota</taxon>
        <taxon>Saprolegniomycetes</taxon>
        <taxon>Saprolegniales</taxon>
        <taxon>Saprolegniaceae</taxon>
        <taxon>Saprolegnia</taxon>
    </lineage>
</organism>
<dbReference type="PROSITE" id="PS51335">
    <property type="entry name" value="ELMO"/>
    <property type="match status" value="1"/>
</dbReference>
<dbReference type="GO" id="GO:0007165">
    <property type="term" value="P:signal transduction"/>
    <property type="evidence" value="ECO:0007669"/>
    <property type="project" value="InterPro"/>
</dbReference>
<dbReference type="InterPro" id="IPR004012">
    <property type="entry name" value="Run_dom"/>
</dbReference>
<dbReference type="CDD" id="cd17671">
    <property type="entry name" value="RUN"/>
    <property type="match status" value="1"/>
</dbReference>
<dbReference type="SUPFAM" id="SSF140741">
    <property type="entry name" value="RUN domain-like"/>
    <property type="match status" value="1"/>
</dbReference>
<feature type="domain" description="RUN" evidence="2">
    <location>
        <begin position="34"/>
        <end position="222"/>
    </location>
</feature>
<dbReference type="VEuPathDB" id="FungiDB:SDRG_00957"/>
<keyword evidence="5" id="KW-1185">Reference proteome</keyword>
<evidence type="ECO:0000259" key="2">
    <source>
        <dbReference type="PROSITE" id="PS50826"/>
    </source>
</evidence>
<dbReference type="RefSeq" id="XP_008604686.1">
    <property type="nucleotide sequence ID" value="XM_008606464.1"/>
</dbReference>
<dbReference type="Pfam" id="PF00620">
    <property type="entry name" value="RhoGAP"/>
    <property type="match status" value="1"/>
</dbReference>
<dbReference type="Gene3D" id="1.20.58.900">
    <property type="match status" value="1"/>
</dbReference>
<dbReference type="GeneID" id="19941684"/>
<evidence type="ECO:0000313" key="5">
    <source>
        <dbReference type="Proteomes" id="UP000030762"/>
    </source>
</evidence>
<dbReference type="InterPro" id="IPR006816">
    <property type="entry name" value="ELMO_dom"/>
</dbReference>
<name>T0SGQ3_SAPDV</name>
<dbReference type="Pfam" id="PF04727">
    <property type="entry name" value="ELMO_CED12"/>
    <property type="match status" value="1"/>
</dbReference>
<dbReference type="STRING" id="1156394.T0SGQ3"/>
<evidence type="ECO:0008006" key="6">
    <source>
        <dbReference type="Google" id="ProtNLM"/>
    </source>
</evidence>
<dbReference type="PROSITE" id="PS50238">
    <property type="entry name" value="RHOGAP"/>
    <property type="match status" value="1"/>
</dbReference>
<feature type="domain" description="ELMO" evidence="3">
    <location>
        <begin position="488"/>
        <end position="691"/>
    </location>
</feature>
<dbReference type="eggNOG" id="ENOG502SZNA">
    <property type="taxonomic scope" value="Eukaryota"/>
</dbReference>
<dbReference type="InterPro" id="IPR037213">
    <property type="entry name" value="Run_dom_sf"/>
</dbReference>
<protein>
    <recommendedName>
        <fullName evidence="6">SH3 domain-containing protein</fullName>
    </recommendedName>
</protein>
<dbReference type="Gene3D" id="1.10.555.10">
    <property type="entry name" value="Rho GTPase activation protein"/>
    <property type="match status" value="1"/>
</dbReference>
<dbReference type="InterPro" id="IPR008936">
    <property type="entry name" value="Rho_GTPase_activation_prot"/>
</dbReference>
<dbReference type="Pfam" id="PF02759">
    <property type="entry name" value="RUN"/>
    <property type="match status" value="1"/>
</dbReference>
<dbReference type="InterPro" id="IPR000198">
    <property type="entry name" value="RhoGAP_dom"/>
</dbReference>
<sequence length="798" mass="88082">MQQFPALEALRTSVHALLRQVDAHESDNNNCSSHAPDACAGDVCAAIEACLHHGLKRVSATETVSLWGLVQWTNVAQQKRHRAWLAAHAKLPTVVADDDWYNDMFKDELQGITSLADDNQRLEPSVSESPMTPGLNASIRTANSLLHVTTPIGRVRAWIRQCCNTHILSACLAGLMHPLNQATLQTYFEPSALCLNEDAREIFVGLTSTLDRLTFGFALDNGPTEETKVLPPSVPSVAAPTNHNVLQVLDTKAQRLHELLRHTLPSILSPRALDEVGPANETPKLFGVPLASLLLDARTCAIAPVDPLLGVPNLFEGCCRLIDAATAVGTPGLFAAKINASRFAQLTQQVQAVGCLSIWSSVHHGIILLIKFLRDLPDPIIPASLYGRFRRIHDLKGRHVQVLALTQLVGELHWSVKPLLYRLCATISRVLKLSNDTSVDRLADVFVRVLFPRSAPAADEASLTQLVALLFLNADAILAEIRGALSDRCHYVMAKLERVAAIPRERRLEVPTTSLAWTQFREAYGLACESDDTLRASLRGGGRLVLQCMLHFLAEHQEIAQQIIAQRASCDVDAKHYPVRSASVYLVRMLVELLGFDRTPSATDVVDLDTRAWLARCDGVCDEPLMPLPTHAGVALVTRGLWPLFDDAKAFERLFGMSLLLFDRNWTRSGATCMDFSTILTETQCQMQSLLRDEPETISDLWQRWSDRISQQYLQPATQAPRALAHMRSYVVVWEGGLTVRAAPTTKCEALGTRRKGDRIETVLKAGDWLKIRDAPGVQDAGWVRRRTATATLLELVA</sequence>
<dbReference type="OrthoDB" id="62364at2759"/>